<gene>
    <name evidence="1" type="ORF">SAMN04489864_11066</name>
</gene>
<dbReference type="InterPro" id="IPR018534">
    <property type="entry name" value="Tet_reg_excision_RteC"/>
</dbReference>
<reference evidence="1 2" key="1">
    <citation type="submission" date="2016-10" db="EMBL/GenBank/DDBJ databases">
        <authorList>
            <person name="de Groot N.N."/>
        </authorList>
    </citation>
    <scope>NUCLEOTIDE SEQUENCE [LARGE SCALE GENOMIC DNA]</scope>
    <source>
        <strain evidence="1 2">DSM 18684</strain>
    </source>
</reference>
<dbReference type="EMBL" id="FOPP01000010">
    <property type="protein sequence ID" value="SFH37811.1"/>
    <property type="molecule type" value="Genomic_DNA"/>
</dbReference>
<keyword evidence="2" id="KW-1185">Reference proteome</keyword>
<evidence type="ECO:0000313" key="1">
    <source>
        <dbReference type="EMBL" id="SFH37811.1"/>
    </source>
</evidence>
<accession>A0A1I2ZL18</accession>
<name>A0A1I2ZL18_9SPHI</name>
<protein>
    <submittedName>
        <fullName evidence="1">RteC protein</fullName>
    </submittedName>
</protein>
<dbReference type="Proteomes" id="UP000199666">
    <property type="component" value="Unassembled WGS sequence"/>
</dbReference>
<dbReference type="OrthoDB" id="790983at2"/>
<dbReference type="STRING" id="414048.SAMN04489864_11066"/>
<proteinExistence type="predicted"/>
<sequence>MIHFTSQLYDQMEQELNLLAMVTGREAFKAKACFEIVEATLSKLKEFIRSYEFKDISEEVLFFKEIKPGFHHLLIYYEELAFIESNKPQGDRKVIIAYYRKAIDRNSDFMERHKILHVYHALGHTCEDDKWFLRNVNHPSFYPECDVDMDAMFSTKSSAVLSKLLGFEKLNGWLATIIEQLKSGAELLPVKPDIKGTNLLWTDSKAALVELAYALLARGSANYGKADLNQIMKALEIAFNVQAGNYYRTFTDLSNRKKGRTPFLDSLKENLERRMDERL</sequence>
<evidence type="ECO:0000313" key="2">
    <source>
        <dbReference type="Proteomes" id="UP000199666"/>
    </source>
</evidence>
<dbReference type="RefSeq" id="WP_090996471.1">
    <property type="nucleotide sequence ID" value="NZ_FOPP01000010.1"/>
</dbReference>
<organism evidence="1 2">
    <name type="scientific">Pedobacter insulae</name>
    <dbReference type="NCBI Taxonomy" id="414048"/>
    <lineage>
        <taxon>Bacteria</taxon>
        <taxon>Pseudomonadati</taxon>
        <taxon>Bacteroidota</taxon>
        <taxon>Sphingobacteriia</taxon>
        <taxon>Sphingobacteriales</taxon>
        <taxon>Sphingobacteriaceae</taxon>
        <taxon>Pedobacter</taxon>
    </lineage>
</organism>
<dbReference type="AlphaFoldDB" id="A0A1I2ZL18"/>
<dbReference type="Pfam" id="PF09357">
    <property type="entry name" value="RteC"/>
    <property type="match status" value="1"/>
</dbReference>